<keyword evidence="1" id="KW-1133">Transmembrane helix</keyword>
<feature type="transmembrane region" description="Helical" evidence="1">
    <location>
        <begin position="107"/>
        <end position="125"/>
    </location>
</feature>
<dbReference type="Pfam" id="PF10861">
    <property type="entry name" value="DUF2784"/>
    <property type="match status" value="1"/>
</dbReference>
<keyword evidence="1" id="KW-0472">Membrane</keyword>
<evidence type="ECO:0000313" key="2">
    <source>
        <dbReference type="EMBL" id="USQ82036.1"/>
    </source>
</evidence>
<name>A0ABY4YZ63_9MICO</name>
<dbReference type="InterPro" id="IPR021218">
    <property type="entry name" value="DUF2784"/>
</dbReference>
<sequence length="127" mass="14102">MTDSPTLTPTGVLPHRVLAVAAMATHVAFTVVAVLGGYLAWFVPWVLWLHLPALAWGLAGQVRDLPCPLTTLENSARVRGGWSRLSETGFIDHYYTGVLYPQAWKPWMPFVVLGIVLVSWIGLLFRF</sequence>
<organism evidence="2 3">
    <name type="scientific">Ornithinimicrobium faecis</name>
    <dbReference type="NCBI Taxonomy" id="2934158"/>
    <lineage>
        <taxon>Bacteria</taxon>
        <taxon>Bacillati</taxon>
        <taxon>Actinomycetota</taxon>
        <taxon>Actinomycetes</taxon>
        <taxon>Micrococcales</taxon>
        <taxon>Ornithinimicrobiaceae</taxon>
        <taxon>Ornithinimicrobium</taxon>
    </lineage>
</organism>
<reference evidence="2" key="1">
    <citation type="submission" date="2022-06" db="EMBL/GenBank/DDBJ databases">
        <title>Ornithinimicrobium HY1793.</title>
        <authorList>
            <person name="Huang Y."/>
        </authorList>
    </citation>
    <scope>NUCLEOTIDE SEQUENCE</scope>
    <source>
        <strain evidence="2">HY1793</strain>
    </source>
</reference>
<evidence type="ECO:0000256" key="1">
    <source>
        <dbReference type="SAM" id="Phobius"/>
    </source>
</evidence>
<dbReference type="EMBL" id="CP099489">
    <property type="protein sequence ID" value="USQ82036.1"/>
    <property type="molecule type" value="Genomic_DNA"/>
</dbReference>
<keyword evidence="3" id="KW-1185">Reference proteome</keyword>
<gene>
    <name evidence="2" type="ORF">NF556_10455</name>
</gene>
<feature type="transmembrane region" description="Helical" evidence="1">
    <location>
        <begin position="17"/>
        <end position="41"/>
    </location>
</feature>
<evidence type="ECO:0000313" key="3">
    <source>
        <dbReference type="Proteomes" id="UP001056455"/>
    </source>
</evidence>
<protein>
    <submittedName>
        <fullName evidence="2">DUF2784 domain-containing protein</fullName>
    </submittedName>
</protein>
<accession>A0ABY4YZ63</accession>
<dbReference type="Proteomes" id="UP001056455">
    <property type="component" value="Chromosome"/>
</dbReference>
<proteinExistence type="predicted"/>
<dbReference type="RefSeq" id="WP_252595598.1">
    <property type="nucleotide sequence ID" value="NZ_CP099489.1"/>
</dbReference>
<keyword evidence="1" id="KW-0812">Transmembrane</keyword>